<evidence type="ECO:0000256" key="2">
    <source>
        <dbReference type="ARBA" id="ARBA00022741"/>
    </source>
</evidence>
<keyword evidence="4 7" id="KW-0067">ATP-binding</keyword>
<feature type="active site" description="Glycyl thioester intermediate" evidence="6">
    <location>
        <position position="70"/>
    </location>
</feature>
<dbReference type="EMBL" id="AAKN02005149">
    <property type="status" value="NOT_ANNOTATED_CDS"/>
    <property type="molecule type" value="Genomic_DNA"/>
</dbReference>
<dbReference type="eggNOG" id="KOG0419">
    <property type="taxonomic scope" value="Eukaryota"/>
</dbReference>
<dbReference type="FunCoup" id="H0VGK8">
    <property type="interactions" value="674"/>
</dbReference>
<evidence type="ECO:0000256" key="3">
    <source>
        <dbReference type="ARBA" id="ARBA00022786"/>
    </source>
</evidence>
<reference evidence="10" key="1">
    <citation type="journal article" date="2011" name="Nature">
        <title>A high-resolution map of human evolutionary constraint using 29 mammals.</title>
        <authorList>
            <person name="Lindblad-Toh K."/>
            <person name="Garber M."/>
            <person name="Zuk O."/>
            <person name="Lin M.F."/>
            <person name="Parker B.J."/>
            <person name="Washietl S."/>
            <person name="Kheradpour P."/>
            <person name="Ernst J."/>
            <person name="Jordan G."/>
            <person name="Mauceli E."/>
            <person name="Ward L.D."/>
            <person name="Lowe C.B."/>
            <person name="Holloway A.K."/>
            <person name="Clamp M."/>
            <person name="Gnerre S."/>
            <person name="Alfoldi J."/>
            <person name="Beal K."/>
            <person name="Chang J."/>
            <person name="Clawson H."/>
            <person name="Cuff J."/>
            <person name="Di Palma F."/>
            <person name="Fitzgerald S."/>
            <person name="Flicek P."/>
            <person name="Guttman M."/>
            <person name="Hubisz M.J."/>
            <person name="Jaffe D.B."/>
            <person name="Jungreis I."/>
            <person name="Kent W.J."/>
            <person name="Kostka D."/>
            <person name="Lara M."/>
            <person name="Martins A.L."/>
            <person name="Massingham T."/>
            <person name="Moltke I."/>
            <person name="Raney B.J."/>
            <person name="Rasmussen M.D."/>
            <person name="Robinson J."/>
            <person name="Stark A."/>
            <person name="Vilella A.J."/>
            <person name="Wen J."/>
            <person name="Xie X."/>
            <person name="Zody M.C."/>
            <person name="Baldwin J."/>
            <person name="Bloom T."/>
            <person name="Chin C.W."/>
            <person name="Heiman D."/>
            <person name="Nicol R."/>
            <person name="Nusbaum C."/>
            <person name="Young S."/>
            <person name="Wilkinson J."/>
            <person name="Worley K.C."/>
            <person name="Kovar C.L."/>
            <person name="Muzny D.M."/>
            <person name="Gibbs R.A."/>
            <person name="Cree A."/>
            <person name="Dihn H.H."/>
            <person name="Fowler G."/>
            <person name="Jhangiani S."/>
            <person name="Joshi V."/>
            <person name="Lee S."/>
            <person name="Lewis L.R."/>
            <person name="Nazareth L.V."/>
            <person name="Okwuonu G."/>
            <person name="Santibanez J."/>
            <person name="Warren W.C."/>
            <person name="Mardis E.R."/>
            <person name="Weinstock G.M."/>
            <person name="Wilson R.K."/>
            <person name="Delehaunty K."/>
            <person name="Dooling D."/>
            <person name="Fronik C."/>
            <person name="Fulton L."/>
            <person name="Fulton B."/>
            <person name="Graves T."/>
            <person name="Minx P."/>
            <person name="Sodergren E."/>
            <person name="Birney E."/>
            <person name="Margulies E.H."/>
            <person name="Herrero J."/>
            <person name="Green E.D."/>
            <person name="Haussler D."/>
            <person name="Siepel A."/>
            <person name="Goldman N."/>
            <person name="Pollard K.S."/>
            <person name="Pedersen J.S."/>
            <person name="Lander E.S."/>
            <person name="Kellis M."/>
        </authorList>
    </citation>
    <scope>NUCLEOTIDE SEQUENCE [LARGE SCALE GENOMIC DNA]</scope>
    <source>
        <strain evidence="10">2N</strain>
    </source>
</reference>
<dbReference type="PROSITE" id="PS00183">
    <property type="entry name" value="UBC_1"/>
    <property type="match status" value="1"/>
</dbReference>
<feature type="domain" description="UBC core" evidence="8">
    <location>
        <begin position="1"/>
        <end position="134"/>
    </location>
</feature>
<evidence type="ECO:0000256" key="5">
    <source>
        <dbReference type="ARBA" id="ARBA00043952"/>
    </source>
</evidence>
<dbReference type="GO" id="GO:0016740">
    <property type="term" value="F:transferase activity"/>
    <property type="evidence" value="ECO:0007669"/>
    <property type="project" value="UniProtKB-KW"/>
</dbReference>
<evidence type="ECO:0000256" key="7">
    <source>
        <dbReference type="RuleBase" id="RU362109"/>
    </source>
</evidence>
<dbReference type="CDD" id="cd23806">
    <property type="entry name" value="UBCc_UBE2U"/>
    <property type="match status" value="1"/>
</dbReference>
<comment type="pathway">
    <text evidence="5">Protein modification.</text>
</comment>
<dbReference type="SUPFAM" id="SSF54495">
    <property type="entry name" value="UBC-like"/>
    <property type="match status" value="1"/>
</dbReference>
<sequence>HLKGISAFPMSEDMMKWKADIEGLQNSIWQGLAFDVEINFTPDYNLVPPAVRFVTIPFHPNVDPDTGEPCIDFLNNSDEWDPTYTLSSILLALQAMLSNPVMENPVNLEAAQMLNEDPYVYQIVLQRLFQRSLPRKKLHCTPPMSAFYLIFRPSKVISFDDYYKTWCRIATSKTMEDHRRPCKVTQPSPVSSRHLWVPSLFSACLISSAHLLCQSGRLLRGHLTIFIPQLLT</sequence>
<evidence type="ECO:0000256" key="1">
    <source>
        <dbReference type="ARBA" id="ARBA00022679"/>
    </source>
</evidence>
<dbReference type="GeneTree" id="ENSGT00940000162256"/>
<keyword evidence="3 7" id="KW-0833">Ubl conjugation pathway</keyword>
<reference evidence="9" key="2">
    <citation type="submission" date="2025-08" db="UniProtKB">
        <authorList>
            <consortium name="Ensembl"/>
        </authorList>
    </citation>
    <scope>IDENTIFICATION</scope>
    <source>
        <strain evidence="9">2N</strain>
    </source>
</reference>
<dbReference type="HOGENOM" id="CLU_076373_0_0_1"/>
<evidence type="ECO:0000256" key="4">
    <source>
        <dbReference type="ARBA" id="ARBA00022840"/>
    </source>
</evidence>
<keyword evidence="2 7" id="KW-0547">Nucleotide-binding</keyword>
<dbReference type="Ensembl" id="ENSCPOT00000010398.3">
    <property type="protein sequence ID" value="ENSCPOP00000009253.3"/>
    <property type="gene ID" value="ENSCPOG00000010304.4"/>
</dbReference>
<dbReference type="STRING" id="10141.ENSCPOP00000009253"/>
<dbReference type="OMA" id="WCRIATS"/>
<keyword evidence="1" id="KW-0808">Transferase</keyword>
<dbReference type="PANTHER" id="PTHR24067">
    <property type="entry name" value="UBIQUITIN-CONJUGATING ENZYME E2"/>
    <property type="match status" value="1"/>
</dbReference>
<comment type="similarity">
    <text evidence="7">Belongs to the ubiquitin-conjugating enzyme family.</text>
</comment>
<name>H0VGK8_CAVPO</name>
<dbReference type="InParanoid" id="H0VGK8"/>
<dbReference type="InterPro" id="IPR050113">
    <property type="entry name" value="Ub_conjugating_enzyme"/>
</dbReference>
<proteinExistence type="inferred from homology"/>
<dbReference type="Gene3D" id="3.10.110.10">
    <property type="entry name" value="Ubiquitin Conjugating Enzyme"/>
    <property type="match status" value="1"/>
</dbReference>
<dbReference type="SMART" id="SM00212">
    <property type="entry name" value="UBCc"/>
    <property type="match status" value="1"/>
</dbReference>
<dbReference type="InterPro" id="IPR000608">
    <property type="entry name" value="UBC"/>
</dbReference>
<dbReference type="PROSITE" id="PS50127">
    <property type="entry name" value="UBC_2"/>
    <property type="match status" value="1"/>
</dbReference>
<protein>
    <recommendedName>
        <fullName evidence="8">UBC core domain-containing protein</fullName>
    </recommendedName>
</protein>
<dbReference type="InterPro" id="IPR023313">
    <property type="entry name" value="UBQ-conjugating_AS"/>
</dbReference>
<dbReference type="Proteomes" id="UP000005447">
    <property type="component" value="Unassembled WGS sequence"/>
</dbReference>
<dbReference type="Pfam" id="PF00179">
    <property type="entry name" value="UQ_con"/>
    <property type="match status" value="1"/>
</dbReference>
<dbReference type="InterPro" id="IPR016135">
    <property type="entry name" value="UBQ-conjugating_enzyme/RWD"/>
</dbReference>
<dbReference type="GO" id="GO:0005524">
    <property type="term" value="F:ATP binding"/>
    <property type="evidence" value="ECO:0007669"/>
    <property type="project" value="UniProtKB-UniRule"/>
</dbReference>
<evidence type="ECO:0000313" key="10">
    <source>
        <dbReference type="Proteomes" id="UP000005447"/>
    </source>
</evidence>
<evidence type="ECO:0000259" key="8">
    <source>
        <dbReference type="PROSITE" id="PS50127"/>
    </source>
</evidence>
<dbReference type="Bgee" id="ENSCPOG00000010304">
    <property type="expression patterns" value="Expressed in testis and 5 other cell types or tissues"/>
</dbReference>
<reference evidence="9" key="3">
    <citation type="submission" date="2025-09" db="UniProtKB">
        <authorList>
            <consortium name="Ensembl"/>
        </authorList>
    </citation>
    <scope>IDENTIFICATION</scope>
    <source>
        <strain evidence="9">2N</strain>
    </source>
</reference>
<accession>H0VGK8</accession>
<evidence type="ECO:0000256" key="6">
    <source>
        <dbReference type="PROSITE-ProRule" id="PRU10133"/>
    </source>
</evidence>
<dbReference type="AlphaFoldDB" id="H0VGK8"/>
<keyword evidence="10" id="KW-1185">Reference proteome</keyword>
<dbReference type="VEuPathDB" id="HostDB:ENSCPOG00000010304"/>
<evidence type="ECO:0000313" key="9">
    <source>
        <dbReference type="Ensembl" id="ENSCPOP00000009253.3"/>
    </source>
</evidence>
<organism evidence="9 10">
    <name type="scientific">Cavia porcellus</name>
    <name type="common">Guinea pig</name>
    <dbReference type="NCBI Taxonomy" id="10141"/>
    <lineage>
        <taxon>Eukaryota</taxon>
        <taxon>Metazoa</taxon>
        <taxon>Chordata</taxon>
        <taxon>Craniata</taxon>
        <taxon>Vertebrata</taxon>
        <taxon>Euteleostomi</taxon>
        <taxon>Mammalia</taxon>
        <taxon>Eutheria</taxon>
        <taxon>Euarchontoglires</taxon>
        <taxon>Glires</taxon>
        <taxon>Rodentia</taxon>
        <taxon>Hystricomorpha</taxon>
        <taxon>Caviidae</taxon>
        <taxon>Cavia</taxon>
    </lineage>
</organism>